<name>A0A366KAL8_9BIFI</name>
<evidence type="ECO:0000256" key="3">
    <source>
        <dbReference type="ARBA" id="ARBA00022729"/>
    </source>
</evidence>
<organism evidence="8 9">
    <name type="scientific">Bifidobacterium aemilianum</name>
    <dbReference type="NCBI Taxonomy" id="2493120"/>
    <lineage>
        <taxon>Bacteria</taxon>
        <taxon>Bacillati</taxon>
        <taxon>Actinomycetota</taxon>
        <taxon>Actinomycetes</taxon>
        <taxon>Bifidobacteriales</taxon>
        <taxon>Bifidobacteriaceae</taxon>
        <taxon>Bifidobacterium</taxon>
    </lineage>
</organism>
<dbReference type="AlphaFoldDB" id="A0A366KAL8"/>
<protein>
    <submittedName>
        <fullName evidence="8">ABC transporter substrate-binding protein</fullName>
    </submittedName>
</protein>
<feature type="signal peptide" evidence="6">
    <location>
        <begin position="1"/>
        <end position="33"/>
    </location>
</feature>
<feature type="chain" id="PRO_5038882021" evidence="6">
    <location>
        <begin position="34"/>
        <end position="283"/>
    </location>
</feature>
<comment type="similarity">
    <text evidence="1 4">Belongs to the bacterial solute-binding protein 3 family.</text>
</comment>
<feature type="domain" description="Solute-binding protein family 3/N-terminal" evidence="7">
    <location>
        <begin position="43"/>
        <end position="266"/>
    </location>
</feature>
<dbReference type="InterPro" id="IPR051455">
    <property type="entry name" value="Bact_solute-bind_prot3"/>
</dbReference>
<comment type="caution">
    <text evidence="8">The sequence shown here is derived from an EMBL/GenBank/DDBJ whole genome shotgun (WGS) entry which is preliminary data.</text>
</comment>
<dbReference type="InterPro" id="IPR018313">
    <property type="entry name" value="SBP_3_CS"/>
</dbReference>
<evidence type="ECO:0000313" key="8">
    <source>
        <dbReference type="EMBL" id="RBP98397.1"/>
    </source>
</evidence>
<dbReference type="GO" id="GO:0006865">
    <property type="term" value="P:amino acid transport"/>
    <property type="evidence" value="ECO:0007669"/>
    <property type="project" value="TreeGrafter"/>
</dbReference>
<feature type="compositionally biased region" description="Pro residues" evidence="5">
    <location>
        <begin position="273"/>
        <end position="283"/>
    </location>
</feature>
<dbReference type="Proteomes" id="UP000252530">
    <property type="component" value="Unassembled WGS sequence"/>
</dbReference>
<dbReference type="PANTHER" id="PTHR30085:SF6">
    <property type="entry name" value="ABC TRANSPORTER GLUTAMINE-BINDING PROTEIN GLNH"/>
    <property type="match status" value="1"/>
</dbReference>
<gene>
    <name evidence="8" type="ORF">CRD60_00560</name>
</gene>
<reference evidence="8 9" key="1">
    <citation type="submission" date="2017-10" db="EMBL/GenBank/DDBJ databases">
        <title>Bifidobacterium xylocopum sp. nov. and Bifidobacterium aemilianum sp. nov., from the carpenter bee (Xylocopa violacea) digestive tract.</title>
        <authorList>
            <person name="Alberoni D."/>
            <person name="Baffoni L."/>
            <person name="Di Gioia D."/>
            <person name="Gaggia F."/>
            <person name="Biavati B."/>
        </authorList>
    </citation>
    <scope>NUCLEOTIDE SEQUENCE [LARGE SCALE GENOMIC DNA]</scope>
    <source>
        <strain evidence="8 9">XV10</strain>
    </source>
</reference>
<dbReference type="RefSeq" id="WP_113859376.1">
    <property type="nucleotide sequence ID" value="NZ_PDCG01000001.1"/>
</dbReference>
<evidence type="ECO:0000313" key="9">
    <source>
        <dbReference type="Proteomes" id="UP000252530"/>
    </source>
</evidence>
<dbReference type="EMBL" id="PDCG01000001">
    <property type="protein sequence ID" value="RBP98397.1"/>
    <property type="molecule type" value="Genomic_DNA"/>
</dbReference>
<dbReference type="Pfam" id="PF00497">
    <property type="entry name" value="SBP_bac_3"/>
    <property type="match status" value="1"/>
</dbReference>
<keyword evidence="2" id="KW-0813">Transport</keyword>
<evidence type="ECO:0000256" key="4">
    <source>
        <dbReference type="RuleBase" id="RU003744"/>
    </source>
</evidence>
<evidence type="ECO:0000256" key="1">
    <source>
        <dbReference type="ARBA" id="ARBA00010333"/>
    </source>
</evidence>
<dbReference type="SUPFAM" id="SSF53850">
    <property type="entry name" value="Periplasmic binding protein-like II"/>
    <property type="match status" value="1"/>
</dbReference>
<evidence type="ECO:0000256" key="5">
    <source>
        <dbReference type="SAM" id="MobiDB-lite"/>
    </source>
</evidence>
<sequence length="283" mass="30738">MKHYEQAPGRRIGRIWRSLLAGLCACACVFSLAACGSDKEAGKIRIGIKFDQPGLGFKKAGTYVGFDVDVATYVAKKLGYQEDQIVWKEAPSKQREAMLQNGDVDMILASYSITDERKKAVSFAGPYLVAGQDLMVRKDDHSITGPNDLNGKRLCSVTGSTSAVTVKQRFASEVQLMEQPGYAECATALFSGIVDAVTTDDVLLAGLASASRGRLRLIGKPFTQEYYGVGIKKGDKELAKKINAALTDMITNGSWQRALEDNTKGSHFSPDPRYNPPTPKEGE</sequence>
<dbReference type="SMART" id="SM00062">
    <property type="entry name" value="PBPb"/>
    <property type="match status" value="1"/>
</dbReference>
<dbReference type="PANTHER" id="PTHR30085">
    <property type="entry name" value="AMINO ACID ABC TRANSPORTER PERMEASE"/>
    <property type="match status" value="1"/>
</dbReference>
<accession>A0A366KAL8</accession>
<proteinExistence type="inferred from homology"/>
<evidence type="ECO:0000259" key="7">
    <source>
        <dbReference type="SMART" id="SM00062"/>
    </source>
</evidence>
<keyword evidence="9" id="KW-1185">Reference proteome</keyword>
<dbReference type="PROSITE" id="PS01039">
    <property type="entry name" value="SBP_BACTERIAL_3"/>
    <property type="match status" value="1"/>
</dbReference>
<dbReference type="InterPro" id="IPR001638">
    <property type="entry name" value="Solute-binding_3/MltF_N"/>
</dbReference>
<dbReference type="GO" id="GO:0005576">
    <property type="term" value="C:extracellular region"/>
    <property type="evidence" value="ECO:0007669"/>
    <property type="project" value="TreeGrafter"/>
</dbReference>
<feature type="region of interest" description="Disordered" evidence="5">
    <location>
        <begin position="260"/>
        <end position="283"/>
    </location>
</feature>
<evidence type="ECO:0000256" key="6">
    <source>
        <dbReference type="SAM" id="SignalP"/>
    </source>
</evidence>
<dbReference type="Gene3D" id="3.40.190.10">
    <property type="entry name" value="Periplasmic binding protein-like II"/>
    <property type="match status" value="2"/>
</dbReference>
<keyword evidence="3 6" id="KW-0732">Signal</keyword>
<dbReference type="CDD" id="cd13690">
    <property type="entry name" value="PBP2_GluB"/>
    <property type="match status" value="1"/>
</dbReference>
<dbReference type="GO" id="GO:0030288">
    <property type="term" value="C:outer membrane-bounded periplasmic space"/>
    <property type="evidence" value="ECO:0007669"/>
    <property type="project" value="TreeGrafter"/>
</dbReference>
<evidence type="ECO:0000256" key="2">
    <source>
        <dbReference type="ARBA" id="ARBA00022448"/>
    </source>
</evidence>
<dbReference type="PROSITE" id="PS51257">
    <property type="entry name" value="PROKAR_LIPOPROTEIN"/>
    <property type="match status" value="1"/>
</dbReference>
<dbReference type="OrthoDB" id="9807888at2"/>